<gene>
    <name evidence="4" type="ORF">EPICR_50135</name>
</gene>
<dbReference type="InterPro" id="IPR003593">
    <property type="entry name" value="AAA+_ATPase"/>
</dbReference>
<dbReference type="GO" id="GO:0016887">
    <property type="term" value="F:ATP hydrolysis activity"/>
    <property type="evidence" value="ECO:0007669"/>
    <property type="project" value="InterPro"/>
</dbReference>
<evidence type="ECO:0000256" key="2">
    <source>
        <dbReference type="ARBA" id="ARBA00022840"/>
    </source>
</evidence>
<evidence type="ECO:0000313" key="4">
    <source>
        <dbReference type="EMBL" id="VEN74859.1"/>
    </source>
</evidence>
<dbReference type="GO" id="GO:0005524">
    <property type="term" value="F:ATP binding"/>
    <property type="evidence" value="ECO:0007669"/>
    <property type="project" value="UniProtKB-KW"/>
</dbReference>
<dbReference type="Gene3D" id="3.40.50.300">
    <property type="entry name" value="P-loop containing nucleotide triphosphate hydrolases"/>
    <property type="match status" value="2"/>
</dbReference>
<feature type="domain" description="ABC transporter" evidence="3">
    <location>
        <begin position="10"/>
        <end position="238"/>
    </location>
</feature>
<name>A0A484HHV6_9BACT</name>
<evidence type="ECO:0000259" key="3">
    <source>
        <dbReference type="PROSITE" id="PS50893"/>
    </source>
</evidence>
<dbReference type="PANTHER" id="PTHR43790:SF4">
    <property type="entry name" value="GUANOSINE IMPORT ATP-BINDING PROTEIN NUPO"/>
    <property type="match status" value="1"/>
</dbReference>
<dbReference type="EMBL" id="CAACVI010000045">
    <property type="protein sequence ID" value="VEN74859.1"/>
    <property type="molecule type" value="Genomic_DNA"/>
</dbReference>
<keyword evidence="2 4" id="KW-0067">ATP-binding</keyword>
<feature type="domain" description="ABC transporter" evidence="3">
    <location>
        <begin position="249"/>
        <end position="489"/>
    </location>
</feature>
<dbReference type="InterPro" id="IPR050107">
    <property type="entry name" value="ABC_carbohydrate_import_ATPase"/>
</dbReference>
<dbReference type="CDD" id="cd03216">
    <property type="entry name" value="ABC_Carb_Monos_I"/>
    <property type="match status" value="1"/>
</dbReference>
<keyword evidence="1" id="KW-0547">Nucleotide-binding</keyword>
<dbReference type="SMART" id="SM00382">
    <property type="entry name" value="AAA"/>
    <property type="match status" value="2"/>
</dbReference>
<reference evidence="4" key="1">
    <citation type="submission" date="2019-01" db="EMBL/GenBank/DDBJ databases">
        <authorList>
            <consortium name="Genoscope - CEA"/>
            <person name="William W."/>
        </authorList>
    </citation>
    <scope>NUCLEOTIDE SEQUENCE</scope>
    <source>
        <strain evidence="4">CR-1</strain>
    </source>
</reference>
<dbReference type="Pfam" id="PF00005">
    <property type="entry name" value="ABC_tran"/>
    <property type="match status" value="2"/>
</dbReference>
<dbReference type="PANTHER" id="PTHR43790">
    <property type="entry name" value="CARBOHYDRATE TRANSPORT ATP-BINDING PROTEIN MG119-RELATED"/>
    <property type="match status" value="1"/>
</dbReference>
<proteinExistence type="predicted"/>
<sequence length="493" mass="53401">MTHRDSDIHVEMRDIRKYYGPVKANDGVSLVIKKGSIHGALGENGAGKSTLMKILAGAVQKTGGSIRIDGRRADFKNPAMALRAGVGMLFQEPMDFPGLTVLENFMLGQSGGDRKTFLKKLEGAMARFNFNLDPGALEESLTIGQRHQLELLRLLEKGVRVLILDEPATGISDRLKEGLFEALRRLAAMGKSVVLVSHKLEDVRALCDEVTVLRRGKVAGRISRPFDAETVFEMMFKTRPPPFRAPASVAGEAVLEFRHVSAGGPGPGLKNCHVTARRGEITALLGVEGSGQSLFFRMGAGLKRPGAGEVFLRGQNMTGKPFRRFQEMGAAFLPADRVGEGLISSFSISEHFILKRKKGFFLNRKQGLETARAAIGRFDIKGSPGSAAGALSGGNQQRLLMSFLPQNPAVLLLEDPARGLDPESARMVWERLKRHAVNGAAVLFSSSEIDDAIMAAHRALVFFNGAIIKDFNMENADVGEIGRAIAGDIRSDA</sequence>
<dbReference type="SUPFAM" id="SSF52540">
    <property type="entry name" value="P-loop containing nucleoside triphosphate hydrolases"/>
    <property type="match status" value="2"/>
</dbReference>
<accession>A0A484HHV6</accession>
<protein>
    <submittedName>
        <fullName evidence="4">Sugar ABC transporter ATP-binding protein</fullName>
    </submittedName>
</protein>
<dbReference type="PROSITE" id="PS50893">
    <property type="entry name" value="ABC_TRANSPORTER_2"/>
    <property type="match status" value="2"/>
</dbReference>
<organism evidence="4">
    <name type="scientific">uncultured Desulfobacteraceae bacterium</name>
    <dbReference type="NCBI Taxonomy" id="218296"/>
    <lineage>
        <taxon>Bacteria</taxon>
        <taxon>Pseudomonadati</taxon>
        <taxon>Thermodesulfobacteriota</taxon>
        <taxon>Desulfobacteria</taxon>
        <taxon>Desulfobacterales</taxon>
        <taxon>Desulfobacteraceae</taxon>
        <taxon>environmental samples</taxon>
    </lineage>
</organism>
<dbReference type="InterPro" id="IPR027417">
    <property type="entry name" value="P-loop_NTPase"/>
</dbReference>
<dbReference type="AlphaFoldDB" id="A0A484HHV6"/>
<evidence type="ECO:0000256" key="1">
    <source>
        <dbReference type="ARBA" id="ARBA00022741"/>
    </source>
</evidence>
<dbReference type="InterPro" id="IPR003439">
    <property type="entry name" value="ABC_transporter-like_ATP-bd"/>
</dbReference>